<gene>
    <name evidence="2" type="ORF">DFR67_11626</name>
</gene>
<protein>
    <recommendedName>
        <fullName evidence="4">Transposase</fullName>
    </recommendedName>
</protein>
<evidence type="ECO:0008006" key="4">
    <source>
        <dbReference type="Google" id="ProtNLM"/>
    </source>
</evidence>
<dbReference type="InterPro" id="IPR046229">
    <property type="entry name" value="TnpC-like"/>
</dbReference>
<keyword evidence="3" id="KW-1185">Reference proteome</keyword>
<reference evidence="2 3" key="1">
    <citation type="submission" date="2018-06" db="EMBL/GenBank/DDBJ databases">
        <title>Genomic Encyclopedia of Type Strains, Phase IV (KMG-IV): sequencing the most valuable type-strain genomes for metagenomic binning, comparative biology and taxonomic classification.</title>
        <authorList>
            <person name="Goeker M."/>
        </authorList>
    </citation>
    <scope>NUCLEOTIDE SEQUENCE [LARGE SCALE GENOMIC DNA]</scope>
    <source>
        <strain evidence="2 3">DSM 45521</strain>
    </source>
</reference>
<keyword evidence="1" id="KW-0175">Coiled coil</keyword>
<organism evidence="2 3">
    <name type="scientific">Williamsia limnetica</name>
    <dbReference type="NCBI Taxonomy" id="882452"/>
    <lineage>
        <taxon>Bacteria</taxon>
        <taxon>Bacillati</taxon>
        <taxon>Actinomycetota</taxon>
        <taxon>Actinomycetes</taxon>
        <taxon>Mycobacteriales</taxon>
        <taxon>Nocardiaceae</taxon>
        <taxon>Williamsia</taxon>
    </lineage>
</organism>
<dbReference type="Proteomes" id="UP000247591">
    <property type="component" value="Unassembled WGS sequence"/>
</dbReference>
<feature type="coiled-coil region" evidence="1">
    <location>
        <begin position="96"/>
        <end position="130"/>
    </location>
</feature>
<proteinExistence type="predicted"/>
<dbReference type="EMBL" id="QJSP01000016">
    <property type="protein sequence ID" value="PYE13472.1"/>
    <property type="molecule type" value="Genomic_DNA"/>
</dbReference>
<comment type="caution">
    <text evidence="2">The sequence shown here is derived from an EMBL/GenBank/DDBJ whole genome shotgun (WGS) entry which is preliminary data.</text>
</comment>
<dbReference type="Pfam" id="PF19776">
    <property type="entry name" value="DUF6262"/>
    <property type="match status" value="1"/>
</dbReference>
<dbReference type="AlphaFoldDB" id="A0A318RD01"/>
<evidence type="ECO:0000313" key="2">
    <source>
        <dbReference type="EMBL" id="PYE13472.1"/>
    </source>
</evidence>
<dbReference type="OrthoDB" id="3400214at2"/>
<sequence>MRADNSPALADSARKRAQETAHRAAQILADAEGRQETVSVVEFARRARVSRSWVYSQPGIVERLQQLNAATSTENDGTVRAPASMRASDESLLMRLELAHRRILALTAENHQLRDQLARTLGELRAARARV</sequence>
<dbReference type="RefSeq" id="WP_110471856.1">
    <property type="nucleotide sequence ID" value="NZ_QJSP01000016.1"/>
</dbReference>
<name>A0A318RD01_WILLI</name>
<accession>A0A318RD01</accession>
<evidence type="ECO:0000313" key="3">
    <source>
        <dbReference type="Proteomes" id="UP000247591"/>
    </source>
</evidence>
<evidence type="ECO:0000256" key="1">
    <source>
        <dbReference type="SAM" id="Coils"/>
    </source>
</evidence>